<evidence type="ECO:0000256" key="1">
    <source>
        <dbReference type="SAM" id="MobiDB-lite"/>
    </source>
</evidence>
<feature type="region of interest" description="Disordered" evidence="1">
    <location>
        <begin position="1"/>
        <end position="36"/>
    </location>
</feature>
<keyword evidence="3" id="KW-1185">Reference proteome</keyword>
<evidence type="ECO:0000313" key="2">
    <source>
        <dbReference type="EMBL" id="KAK1467585.1"/>
    </source>
</evidence>
<organism evidence="2 3">
    <name type="scientific">Colletotrichum cuscutae</name>
    <dbReference type="NCBI Taxonomy" id="1209917"/>
    <lineage>
        <taxon>Eukaryota</taxon>
        <taxon>Fungi</taxon>
        <taxon>Dikarya</taxon>
        <taxon>Ascomycota</taxon>
        <taxon>Pezizomycotina</taxon>
        <taxon>Sordariomycetes</taxon>
        <taxon>Hypocreomycetidae</taxon>
        <taxon>Glomerellales</taxon>
        <taxon>Glomerellaceae</taxon>
        <taxon>Colletotrichum</taxon>
        <taxon>Colletotrichum acutatum species complex</taxon>
    </lineage>
</organism>
<dbReference type="AlphaFoldDB" id="A0AAI9XYB2"/>
<evidence type="ECO:0000313" key="3">
    <source>
        <dbReference type="Proteomes" id="UP001239213"/>
    </source>
</evidence>
<accession>A0AAI9XYB2</accession>
<proteinExistence type="predicted"/>
<feature type="compositionally biased region" description="Polar residues" evidence="1">
    <location>
        <begin position="153"/>
        <end position="164"/>
    </location>
</feature>
<sequence length="297" mass="32451">MQRGLLPQMDGNKSKQMTKDGGIGQKSEEGSKGRRSLRRFAHAENQRSATGASSILGQFETIRNLIRLAWAALSVSAADLSQSELLHSCLRRRQDPEAAPTKFLSQGAEGSRPRTHGANDSAVSPGVQCMTRSGVQRKIRTCSMYLSPHTSCTDTSTLHQSRSPRFSHPSNFPPQPQPCAPFFVSVQDIHATPFPSSTVAPTKWKKSEVLPSGTLKSTGLTPIRLLPHSMPGARPPPRMDELSDTGKQGEAITTITTSHAGLLVLLPGPLMSPTYRGQWRQWMRFLDFRLDALAASQ</sequence>
<protein>
    <submittedName>
        <fullName evidence="2">Uncharacterized protein</fullName>
    </submittedName>
</protein>
<reference evidence="2" key="1">
    <citation type="submission" date="2016-11" db="EMBL/GenBank/DDBJ databases">
        <title>The genome sequence of Colletotrichum cuscutae.</title>
        <authorList>
            <person name="Baroncelli R."/>
        </authorList>
    </citation>
    <scope>NUCLEOTIDE SEQUENCE</scope>
    <source>
        <strain evidence="2">IMI 304802</strain>
    </source>
</reference>
<feature type="region of interest" description="Disordered" evidence="1">
    <location>
        <begin position="153"/>
        <end position="172"/>
    </location>
</feature>
<dbReference type="Proteomes" id="UP001239213">
    <property type="component" value="Unassembled WGS sequence"/>
</dbReference>
<feature type="region of interest" description="Disordered" evidence="1">
    <location>
        <begin position="220"/>
        <end position="244"/>
    </location>
</feature>
<dbReference type="EMBL" id="MPDP01000257">
    <property type="protein sequence ID" value="KAK1467585.1"/>
    <property type="molecule type" value="Genomic_DNA"/>
</dbReference>
<comment type="caution">
    <text evidence="2">The sequence shown here is derived from an EMBL/GenBank/DDBJ whole genome shotgun (WGS) entry which is preliminary data.</text>
</comment>
<name>A0AAI9XYB2_9PEZI</name>
<gene>
    <name evidence="2" type="ORF">CCUS01_07116</name>
</gene>
<feature type="region of interest" description="Disordered" evidence="1">
    <location>
        <begin position="96"/>
        <end position="125"/>
    </location>
</feature>